<dbReference type="Pfam" id="PF08241">
    <property type="entry name" value="Methyltransf_11"/>
    <property type="match status" value="1"/>
</dbReference>
<sequence length="193" mass="22290">MNQDERMFSIGVQNINLKEFSQKGRVLDIGGGGEGIIGQLLGEKVIAIDPRSDELEEAAEGPLKIIMDARELKFLNKTFDGVTSFFTLMYIEKQYHQKVFEEIYRVLKDEGEFVIWDATISQFPGGIKDIILVPLEIELKDKKITTTYGVLWNKAQQDMKYYIKLGEKIGFEVITKEEMNQTYYIRFKKKVSI</sequence>
<evidence type="ECO:0000313" key="2">
    <source>
        <dbReference type="EMBL" id="SDY53410.1"/>
    </source>
</evidence>
<dbReference type="InterPro" id="IPR013216">
    <property type="entry name" value="Methyltransf_11"/>
</dbReference>
<gene>
    <name evidence="2" type="ORF">SAMN05660462_00246</name>
</gene>
<keyword evidence="2" id="KW-0489">Methyltransferase</keyword>
<evidence type="ECO:0000313" key="3">
    <source>
        <dbReference type="Proteomes" id="UP000198625"/>
    </source>
</evidence>
<dbReference type="OrthoDB" id="5522265at2"/>
<dbReference type="STRING" id="415015.SAMN05660462_00246"/>
<dbReference type="SUPFAM" id="SSF53335">
    <property type="entry name" value="S-adenosyl-L-methionine-dependent methyltransferases"/>
    <property type="match status" value="1"/>
</dbReference>
<feature type="domain" description="Methyltransferase type 11" evidence="1">
    <location>
        <begin position="27"/>
        <end position="115"/>
    </location>
</feature>
<protein>
    <submittedName>
        <fullName evidence="2">Methyltransferase domain-containing protein</fullName>
    </submittedName>
</protein>
<reference evidence="2 3" key="1">
    <citation type="submission" date="2016-10" db="EMBL/GenBank/DDBJ databases">
        <authorList>
            <person name="de Groot N.N."/>
        </authorList>
    </citation>
    <scope>NUCLEOTIDE SEQUENCE [LARGE SCALE GENOMIC DNA]</scope>
    <source>
        <strain evidence="2 3">DSM 21650</strain>
    </source>
</reference>
<dbReference type="AlphaFoldDB" id="A0A1H3KN00"/>
<dbReference type="GO" id="GO:0032259">
    <property type="term" value="P:methylation"/>
    <property type="evidence" value="ECO:0007669"/>
    <property type="project" value="UniProtKB-KW"/>
</dbReference>
<evidence type="ECO:0000259" key="1">
    <source>
        <dbReference type="Pfam" id="PF08241"/>
    </source>
</evidence>
<keyword evidence="3" id="KW-1185">Reference proteome</keyword>
<dbReference type="Proteomes" id="UP000198625">
    <property type="component" value="Unassembled WGS sequence"/>
</dbReference>
<proteinExistence type="predicted"/>
<dbReference type="InterPro" id="IPR029063">
    <property type="entry name" value="SAM-dependent_MTases_sf"/>
</dbReference>
<organism evidence="2 3">
    <name type="scientific">Proteiniborus ethanoligenes</name>
    <dbReference type="NCBI Taxonomy" id="415015"/>
    <lineage>
        <taxon>Bacteria</taxon>
        <taxon>Bacillati</taxon>
        <taxon>Bacillota</taxon>
        <taxon>Clostridia</taxon>
        <taxon>Eubacteriales</taxon>
        <taxon>Proteiniborus</taxon>
    </lineage>
</organism>
<name>A0A1H3KN00_9FIRM</name>
<dbReference type="GO" id="GO:0008757">
    <property type="term" value="F:S-adenosylmethionine-dependent methyltransferase activity"/>
    <property type="evidence" value="ECO:0007669"/>
    <property type="project" value="InterPro"/>
</dbReference>
<dbReference type="Gene3D" id="3.40.50.150">
    <property type="entry name" value="Vaccinia Virus protein VP39"/>
    <property type="match status" value="1"/>
</dbReference>
<dbReference type="CDD" id="cd02440">
    <property type="entry name" value="AdoMet_MTases"/>
    <property type="match status" value="1"/>
</dbReference>
<dbReference type="EMBL" id="FNQE01000002">
    <property type="protein sequence ID" value="SDY53410.1"/>
    <property type="molecule type" value="Genomic_DNA"/>
</dbReference>
<keyword evidence="2" id="KW-0808">Transferase</keyword>
<dbReference type="RefSeq" id="WP_091726106.1">
    <property type="nucleotide sequence ID" value="NZ_FNQE01000002.1"/>
</dbReference>
<accession>A0A1H3KN00</accession>